<evidence type="ECO:0000259" key="3">
    <source>
        <dbReference type="Pfam" id="PF08363"/>
    </source>
</evidence>
<gene>
    <name evidence="4" type="ORF">ESZ50_10215</name>
</gene>
<accession>A0A6C2C3Y7</accession>
<sequence>MEFLKNVPSKKAFALFSTGLMLIGSSPVGVVTAQALADDTDTSQSTSYNVDYTDSDKKIADAKAKGMAIKETTKTVTVNTRADAKKAQEQAKADKGTQDTSLDKSISSYNDWSGGNTGINGVKPGDINQQLIMKKEPNAKTEVNITNNSVTAKKLTLDQMNSGTTELPGGFNPSNSGIKSTYGLYVHSANGTKGVSGDFGTVTYSNLENTTYNGKKISKLEVGLSDLGDNPVKNSSWAPGVIIYQDPTDTIRNIQTLGTSLTYRYYDENGNKIDPADNTAEFTVGSLNTGYGDSNGVETATGDTNSAHYLRETVQVVDGSAKMYKLEGSSVTIHDDNKAYADASNTAIGGLSDPNHVMPKSWDGWDSTSASNRIVGSVLIGFKNGDDPKIRFATETNGTSDDAFDQWGTVSTTIDPSRPAPTGNYEKTNIVVKGEQSEVEKAFIADTSSWKLSKVSDETDAKGASNDAATPIDESTSNDTPKSDVEKNDVALDQSFGYTLTTSIDSFDKAGQPVNSFKLIDNLAAPLSLEGVQIIDKTDENKDITNDFSLTGKITATLNEGEAEKLEGHVIEARFGVKIPKDADLSGYKQDDGSYQIPNIGSKSQNEDTTTSNEVDVVNTPDAPAPTKEAPAKDLPTTGTTNPVMSFFNQLFNSFK</sequence>
<organism evidence="4 5">
    <name type="scientific">Weissella muntiaci</name>
    <dbReference type="NCBI Taxonomy" id="2508881"/>
    <lineage>
        <taxon>Bacteria</taxon>
        <taxon>Bacillati</taxon>
        <taxon>Bacillota</taxon>
        <taxon>Bacilli</taxon>
        <taxon>Lactobacillales</taxon>
        <taxon>Lactobacillaceae</taxon>
        <taxon>Weissella</taxon>
    </lineage>
</organism>
<dbReference type="AlphaFoldDB" id="A0A6C2C3Y7"/>
<dbReference type="InterPro" id="IPR013574">
    <property type="entry name" value="Glucan-bd_C/Surface_Ag-I/II_V"/>
</dbReference>
<evidence type="ECO:0000313" key="5">
    <source>
        <dbReference type="Proteomes" id="UP000371977"/>
    </source>
</evidence>
<dbReference type="InterPro" id="IPR036234">
    <property type="entry name" value="SA_I/II_PAC_V_sf"/>
</dbReference>
<keyword evidence="2" id="KW-0732">Signal</keyword>
<comment type="caution">
    <text evidence="4">The sequence shown here is derived from an EMBL/GenBank/DDBJ whole genome shotgun (WGS) entry which is preliminary data.</text>
</comment>
<evidence type="ECO:0000256" key="1">
    <source>
        <dbReference type="SAM" id="MobiDB-lite"/>
    </source>
</evidence>
<feature type="compositionally biased region" description="Polar residues" evidence="1">
    <location>
        <begin position="596"/>
        <end position="614"/>
    </location>
</feature>
<dbReference type="Proteomes" id="UP000371977">
    <property type="component" value="Unassembled WGS sequence"/>
</dbReference>
<feature type="signal peptide" evidence="2">
    <location>
        <begin position="1"/>
        <end position="37"/>
    </location>
</feature>
<dbReference type="RefSeq" id="WP_148623663.1">
    <property type="nucleotide sequence ID" value="NZ_SDGZ01000025.1"/>
</dbReference>
<proteinExistence type="predicted"/>
<evidence type="ECO:0000256" key="2">
    <source>
        <dbReference type="SAM" id="SignalP"/>
    </source>
</evidence>
<dbReference type="SUPFAM" id="SSF74914">
    <property type="entry name" value="V-region of surface antigen I/II (SA I/II, PAC)"/>
    <property type="match status" value="1"/>
</dbReference>
<feature type="domain" description="Glucan-binding protein C/Surface antigen I/II V-domain" evidence="3">
    <location>
        <begin position="146"/>
        <end position="399"/>
    </location>
</feature>
<dbReference type="Gene3D" id="2.60.530.10">
    <property type="entry name" value="Major cell-surface adhesin PAc"/>
    <property type="match status" value="1"/>
</dbReference>
<reference evidence="4 5" key="1">
    <citation type="submission" date="2019-01" db="EMBL/GenBank/DDBJ databases">
        <title>Weissella sp. nov., a novel lactic acid bacterium isolated from animal feces.</title>
        <authorList>
            <person name="Wang L.-T."/>
        </authorList>
    </citation>
    <scope>NUCLEOTIDE SEQUENCE [LARGE SCALE GENOMIC DNA]</scope>
    <source>
        <strain evidence="4 5">8H-2</strain>
    </source>
</reference>
<dbReference type="EMBL" id="SDGZ01000025">
    <property type="protein sequence ID" value="TYC47995.1"/>
    <property type="molecule type" value="Genomic_DNA"/>
</dbReference>
<protein>
    <recommendedName>
        <fullName evidence="3">Glucan-binding protein C/Surface antigen I/II V-domain domain-containing protein</fullName>
    </recommendedName>
</protein>
<feature type="region of interest" description="Disordered" evidence="1">
    <location>
        <begin position="455"/>
        <end position="488"/>
    </location>
</feature>
<dbReference type="Pfam" id="PF08363">
    <property type="entry name" value="GbpC"/>
    <property type="match status" value="1"/>
</dbReference>
<feature type="chain" id="PRO_5039101804" description="Glucan-binding protein C/Surface antigen I/II V-domain domain-containing protein" evidence="2">
    <location>
        <begin position="38"/>
        <end position="656"/>
    </location>
</feature>
<feature type="region of interest" description="Disordered" evidence="1">
    <location>
        <begin position="588"/>
        <end position="639"/>
    </location>
</feature>
<evidence type="ECO:0000313" key="4">
    <source>
        <dbReference type="EMBL" id="TYC47995.1"/>
    </source>
</evidence>
<keyword evidence="5" id="KW-1185">Reference proteome</keyword>
<dbReference type="OrthoDB" id="2329755at2"/>
<name>A0A6C2C3Y7_9LACO</name>